<feature type="signal peptide" evidence="1">
    <location>
        <begin position="1"/>
        <end position="18"/>
    </location>
</feature>
<keyword evidence="1" id="KW-0732">Signal</keyword>
<evidence type="ECO:0000259" key="2">
    <source>
        <dbReference type="PROSITE" id="PS00028"/>
    </source>
</evidence>
<protein>
    <submittedName>
        <fullName evidence="3">Putative secreted protein</fullName>
    </submittedName>
</protein>
<name>A0A2M4C941_9DIPT</name>
<dbReference type="AlphaFoldDB" id="A0A2M4C941"/>
<dbReference type="EMBL" id="GGFJ01012711">
    <property type="protein sequence ID" value="MBW61852.1"/>
    <property type="molecule type" value="Transcribed_RNA"/>
</dbReference>
<sequence>MRMQCFFFVLFRCGVVCGIDYGDFAAATNHHHHHHRPRIGTRSLTRKDDSGWVPPGVGQMVVSRRRRSPVLPTSPGASCSSKYSDNDACCLMSLRE</sequence>
<evidence type="ECO:0000313" key="3">
    <source>
        <dbReference type="EMBL" id="MBW61852.1"/>
    </source>
</evidence>
<dbReference type="InterPro" id="IPR013087">
    <property type="entry name" value="Znf_C2H2_type"/>
</dbReference>
<evidence type="ECO:0000256" key="1">
    <source>
        <dbReference type="SAM" id="SignalP"/>
    </source>
</evidence>
<organism evidence="3">
    <name type="scientific">Anopheles marajoara</name>
    <dbReference type="NCBI Taxonomy" id="58244"/>
    <lineage>
        <taxon>Eukaryota</taxon>
        <taxon>Metazoa</taxon>
        <taxon>Ecdysozoa</taxon>
        <taxon>Arthropoda</taxon>
        <taxon>Hexapoda</taxon>
        <taxon>Insecta</taxon>
        <taxon>Pterygota</taxon>
        <taxon>Neoptera</taxon>
        <taxon>Endopterygota</taxon>
        <taxon>Diptera</taxon>
        <taxon>Nematocera</taxon>
        <taxon>Culicoidea</taxon>
        <taxon>Culicidae</taxon>
        <taxon>Anophelinae</taxon>
        <taxon>Anopheles</taxon>
    </lineage>
</organism>
<dbReference type="PROSITE" id="PS00028">
    <property type="entry name" value="ZINC_FINGER_C2H2_1"/>
    <property type="match status" value="1"/>
</dbReference>
<proteinExistence type="predicted"/>
<reference evidence="3" key="1">
    <citation type="submission" date="2018-01" db="EMBL/GenBank/DDBJ databases">
        <title>An insight into the sialome of Amazonian anophelines.</title>
        <authorList>
            <person name="Ribeiro J.M."/>
            <person name="Scarpassa V."/>
            <person name="Calvo E."/>
        </authorList>
    </citation>
    <scope>NUCLEOTIDE SEQUENCE</scope>
    <source>
        <tissue evidence="3">Salivary glands</tissue>
    </source>
</reference>
<feature type="chain" id="PRO_5014695180" evidence="1">
    <location>
        <begin position="19"/>
        <end position="96"/>
    </location>
</feature>
<accession>A0A2M4C941</accession>
<feature type="domain" description="C2H2-type" evidence="2">
    <location>
        <begin position="13"/>
        <end position="35"/>
    </location>
</feature>